<dbReference type="EMBL" id="CP022743">
    <property type="protein sequence ID" value="ASU33061.1"/>
    <property type="molecule type" value="Genomic_DNA"/>
</dbReference>
<protein>
    <submittedName>
        <fullName evidence="2">Uncharacterized protein</fullName>
    </submittedName>
</protein>
<accession>A0A223NU73</accession>
<keyword evidence="3" id="KW-1185">Reference proteome</keyword>
<dbReference type="AlphaFoldDB" id="A0A223NU73"/>
<dbReference type="KEGG" id="muc:MuYL_1161"/>
<organism evidence="2 3">
    <name type="scientific">Mucilaginibacter xinganensis</name>
    <dbReference type="NCBI Taxonomy" id="1234841"/>
    <lineage>
        <taxon>Bacteria</taxon>
        <taxon>Pseudomonadati</taxon>
        <taxon>Bacteroidota</taxon>
        <taxon>Sphingobacteriia</taxon>
        <taxon>Sphingobacteriales</taxon>
        <taxon>Sphingobacteriaceae</taxon>
        <taxon>Mucilaginibacter</taxon>
    </lineage>
</organism>
<dbReference type="Proteomes" id="UP000215002">
    <property type="component" value="Chromosome"/>
</dbReference>
<keyword evidence="1" id="KW-1133">Transmembrane helix</keyword>
<evidence type="ECO:0000256" key="1">
    <source>
        <dbReference type="SAM" id="Phobius"/>
    </source>
</evidence>
<gene>
    <name evidence="2" type="ORF">MuYL_1161</name>
</gene>
<name>A0A223NU73_9SPHI</name>
<reference evidence="2 3" key="1">
    <citation type="submission" date="2017-08" db="EMBL/GenBank/DDBJ databases">
        <title>Complete genome sequence of Mucilaginibacter sp. strain BJC16-A31.</title>
        <authorList>
            <consortium name="Henan University of Science and Technology"/>
            <person name="You X."/>
        </authorList>
    </citation>
    <scope>NUCLEOTIDE SEQUENCE [LARGE SCALE GENOMIC DNA]</scope>
    <source>
        <strain evidence="2 3">BJC16-A31</strain>
    </source>
</reference>
<sequence>MSYHIKKTTPLINRSLVVIAIFYIFSLKKVSRRENFINRLFNNSFVNFLKRTFN</sequence>
<keyword evidence="1" id="KW-0472">Membrane</keyword>
<keyword evidence="1" id="KW-0812">Transmembrane</keyword>
<proteinExistence type="predicted"/>
<feature type="transmembrane region" description="Helical" evidence="1">
    <location>
        <begin position="12"/>
        <end position="30"/>
    </location>
</feature>
<evidence type="ECO:0000313" key="2">
    <source>
        <dbReference type="EMBL" id="ASU33061.1"/>
    </source>
</evidence>
<evidence type="ECO:0000313" key="3">
    <source>
        <dbReference type="Proteomes" id="UP000215002"/>
    </source>
</evidence>